<dbReference type="PANTHER" id="PTHR21181">
    <property type="match status" value="1"/>
</dbReference>
<gene>
    <name evidence="9" type="ORF">AQUCO_03000086v1</name>
</gene>
<keyword evidence="4 8" id="KW-0812">Transmembrane</keyword>
<keyword evidence="10" id="KW-1185">Reference proteome</keyword>
<proteinExistence type="inferred from homology"/>
<evidence type="ECO:0000256" key="4">
    <source>
        <dbReference type="ARBA" id="ARBA00022692"/>
    </source>
</evidence>
<dbReference type="PANTHER" id="PTHR21181:SF7">
    <property type="entry name" value="ER MEMBRANE PROTEIN COMPLEX SUBUNIT 5"/>
    <property type="match status" value="1"/>
</dbReference>
<evidence type="ECO:0000313" key="10">
    <source>
        <dbReference type="Proteomes" id="UP000230069"/>
    </source>
</evidence>
<evidence type="ECO:0000256" key="3">
    <source>
        <dbReference type="ARBA" id="ARBA00011276"/>
    </source>
</evidence>
<dbReference type="OrthoDB" id="44756at2759"/>
<feature type="transmembrane region" description="Helical" evidence="8">
    <location>
        <begin position="42"/>
        <end position="61"/>
    </location>
</feature>
<evidence type="ECO:0000256" key="1">
    <source>
        <dbReference type="ARBA" id="ARBA00004477"/>
    </source>
</evidence>
<dbReference type="InParanoid" id="A0A2G5D161"/>
<dbReference type="STRING" id="218851.A0A2G5D161"/>
<evidence type="ECO:0000256" key="7">
    <source>
        <dbReference type="ARBA" id="ARBA00023136"/>
    </source>
</evidence>
<comment type="similarity">
    <text evidence="2">Belongs to the membrane magnesium transporter (TC 1.A.67) family.</text>
</comment>
<dbReference type="GO" id="GO:0005794">
    <property type="term" value="C:Golgi apparatus"/>
    <property type="evidence" value="ECO:0007669"/>
    <property type="project" value="TreeGrafter"/>
</dbReference>
<keyword evidence="5" id="KW-0256">Endoplasmic reticulum</keyword>
<keyword evidence="6 8" id="KW-1133">Transmembrane helix</keyword>
<keyword evidence="7 8" id="KW-0472">Membrane</keyword>
<name>A0A2G5D161_AQUCA</name>
<comment type="subunit">
    <text evidence="3">Component of the ER membrane protein complex (EMC).</text>
</comment>
<accession>A0A2G5D161</accession>
<dbReference type="FunCoup" id="A0A2G5D161">
    <property type="interactions" value="2431"/>
</dbReference>
<organism evidence="9 10">
    <name type="scientific">Aquilegia coerulea</name>
    <name type="common">Rocky mountain columbine</name>
    <dbReference type="NCBI Taxonomy" id="218851"/>
    <lineage>
        <taxon>Eukaryota</taxon>
        <taxon>Viridiplantae</taxon>
        <taxon>Streptophyta</taxon>
        <taxon>Embryophyta</taxon>
        <taxon>Tracheophyta</taxon>
        <taxon>Spermatophyta</taxon>
        <taxon>Magnoliopsida</taxon>
        <taxon>Ranunculales</taxon>
        <taxon>Ranunculaceae</taxon>
        <taxon>Thalictroideae</taxon>
        <taxon>Aquilegia</taxon>
    </lineage>
</organism>
<dbReference type="Pfam" id="PF10270">
    <property type="entry name" value="MMgT"/>
    <property type="match status" value="1"/>
</dbReference>
<dbReference type="Proteomes" id="UP000230069">
    <property type="component" value="Unassembled WGS sequence"/>
</dbReference>
<protein>
    <submittedName>
        <fullName evidence="9">Uncharacterized protein</fullName>
    </submittedName>
</protein>
<evidence type="ECO:0000256" key="5">
    <source>
        <dbReference type="ARBA" id="ARBA00022824"/>
    </source>
</evidence>
<comment type="subcellular location">
    <subcellularLocation>
        <location evidence="1">Endoplasmic reticulum membrane</location>
        <topology evidence="1">Multi-pass membrane protein</topology>
    </subcellularLocation>
</comment>
<dbReference type="GO" id="GO:0005886">
    <property type="term" value="C:plasma membrane"/>
    <property type="evidence" value="ECO:0007669"/>
    <property type="project" value="TreeGrafter"/>
</dbReference>
<sequence>MNIGFVIGVFGILILAHATYSTIQYRSYLKILEEEFSSPPFNVVVELILGLVLCLWAALAVPGKFLSIHPDSEENRIVSLPANLDFMIFNHRGRALPTDVNMKLKC</sequence>
<dbReference type="AlphaFoldDB" id="A0A2G5D161"/>
<dbReference type="GO" id="GO:0005769">
    <property type="term" value="C:early endosome"/>
    <property type="evidence" value="ECO:0007669"/>
    <property type="project" value="TreeGrafter"/>
</dbReference>
<evidence type="ECO:0000256" key="6">
    <source>
        <dbReference type="ARBA" id="ARBA00022989"/>
    </source>
</evidence>
<dbReference type="GO" id="GO:0022890">
    <property type="term" value="F:inorganic cation transmembrane transporter activity"/>
    <property type="evidence" value="ECO:0007669"/>
    <property type="project" value="TreeGrafter"/>
</dbReference>
<evidence type="ECO:0000256" key="2">
    <source>
        <dbReference type="ARBA" id="ARBA00006109"/>
    </source>
</evidence>
<reference evidence="9 10" key="1">
    <citation type="submission" date="2017-09" db="EMBL/GenBank/DDBJ databases">
        <title>WGS assembly of Aquilegia coerulea Goldsmith.</title>
        <authorList>
            <person name="Hodges S."/>
            <person name="Kramer E."/>
            <person name="Nordborg M."/>
            <person name="Tomkins J."/>
            <person name="Borevitz J."/>
            <person name="Derieg N."/>
            <person name="Yan J."/>
            <person name="Mihaltcheva S."/>
            <person name="Hayes R.D."/>
            <person name="Rokhsar D."/>
        </authorList>
    </citation>
    <scope>NUCLEOTIDE SEQUENCE [LARGE SCALE GENOMIC DNA]</scope>
    <source>
        <strain evidence="10">cv. Goldsmith</strain>
    </source>
</reference>
<dbReference type="EMBL" id="KZ305047">
    <property type="protein sequence ID" value="PIA37250.1"/>
    <property type="molecule type" value="Genomic_DNA"/>
</dbReference>
<evidence type="ECO:0000256" key="8">
    <source>
        <dbReference type="SAM" id="Phobius"/>
    </source>
</evidence>
<dbReference type="GO" id="GO:0072546">
    <property type="term" value="C:EMC complex"/>
    <property type="evidence" value="ECO:0007669"/>
    <property type="project" value="TreeGrafter"/>
</dbReference>
<evidence type="ECO:0000313" key="9">
    <source>
        <dbReference type="EMBL" id="PIA37250.1"/>
    </source>
</evidence>
<dbReference type="InterPro" id="IPR018937">
    <property type="entry name" value="MMgT"/>
</dbReference>